<name>A0A9Q0EDR6_9TELE</name>
<feature type="domain" description="Rho-GAP" evidence="4">
    <location>
        <begin position="228"/>
        <end position="415"/>
    </location>
</feature>
<dbReference type="SUPFAM" id="SSF50729">
    <property type="entry name" value="PH domain-like"/>
    <property type="match status" value="1"/>
</dbReference>
<keyword evidence="6" id="KW-1185">Reference proteome</keyword>
<feature type="compositionally biased region" description="Basic and acidic residues" evidence="3">
    <location>
        <begin position="752"/>
        <end position="763"/>
    </location>
</feature>
<evidence type="ECO:0000313" key="5">
    <source>
        <dbReference type="EMBL" id="KAJ3606217.1"/>
    </source>
</evidence>
<keyword evidence="2" id="KW-0597">Phosphoprotein</keyword>
<dbReference type="SMART" id="SM00324">
    <property type="entry name" value="RhoGAP"/>
    <property type="match status" value="1"/>
</dbReference>
<dbReference type="InterPro" id="IPR047886">
    <property type="entry name" value="ARHGAP20-like_RhoGAP"/>
</dbReference>
<feature type="region of interest" description="Disordered" evidence="3">
    <location>
        <begin position="532"/>
        <end position="564"/>
    </location>
</feature>
<dbReference type="InterPro" id="IPR000198">
    <property type="entry name" value="RhoGAP_dom"/>
</dbReference>
<dbReference type="OrthoDB" id="27389at2759"/>
<sequence>MPWSPISVDQCPFVLGLSDEDGELLLDQGVQVTEGHKTKDMHLFLFDGTLVFAKLKSSASFRLKHRRATAYITAGVSVAMELFHFLFMTRDGKQEAEGVGFESRAELAMTIRHMVESSPGLKERWLDTLNSKITEARATSGAAAPTPHALMKVLSGNIANKTGVAGAGLEPFFAFQSEDDVKLSTPLPHQDDRLSQPIESAGKWNIIRRLRKSLTRSGSEFGVQLFGQPLFKICPDTDTLPKPVNDLLVLLWRKGPSTEGVFRRPGSTRSTREIREQLNAGLEVDMGELPVVLLVALLKCFLKELPGSLLVSQRYEAWVKALGADEGPQRSSQIKSVLAELPAHNRLLLGQLLAVLRHVLRHSDTNKMDARNLAVCIAPTLLQLDAATLLEEQKVKLEKVTELTQYLIEHCCELLGENVLHLLGDTDEDNSDYLSSRLQDSAYDSTDPDADGNLAECSGSSAGSSRSLPCSATVPSCSDAVFQAFTKPAFNRRCSEPTLNTLSPPTRVEATTQAGLSCLARSHDDCYLEGRGGYDQEPLKKQISDDSVAGSPSEASDLENGVTPWGHTSCSSTCSLESTASNRSEGSVFGGSPQASPPCSRKWSSMRQPCRGAPGPWTDGRSPAQDSEGKRRSQSVRLDARVSAKTLKKAGGFSFYRRSLTTADEAPGDTPSPREALRGDSRGRLQLRPRPLSAIEVFEPPSYEWAVHSVAPPPYRPLTVQDARCEQGRHLFRQRATSESASTTRRFSQPAFEEHSYAKESYV</sequence>
<dbReference type="InterPro" id="IPR011993">
    <property type="entry name" value="PH-like_dom_sf"/>
</dbReference>
<evidence type="ECO:0000313" key="6">
    <source>
        <dbReference type="Proteomes" id="UP001148018"/>
    </source>
</evidence>
<evidence type="ECO:0000256" key="3">
    <source>
        <dbReference type="SAM" id="MobiDB-lite"/>
    </source>
</evidence>
<dbReference type="EMBL" id="JANIIK010000042">
    <property type="protein sequence ID" value="KAJ3606217.1"/>
    <property type="molecule type" value="Genomic_DNA"/>
</dbReference>
<dbReference type="InterPro" id="IPR047887">
    <property type="entry name" value="ARHGAP20_PH"/>
</dbReference>
<organism evidence="5 6">
    <name type="scientific">Muraenolepis orangiensis</name>
    <name type="common">Patagonian moray cod</name>
    <dbReference type="NCBI Taxonomy" id="630683"/>
    <lineage>
        <taxon>Eukaryota</taxon>
        <taxon>Metazoa</taxon>
        <taxon>Chordata</taxon>
        <taxon>Craniata</taxon>
        <taxon>Vertebrata</taxon>
        <taxon>Euteleostomi</taxon>
        <taxon>Actinopterygii</taxon>
        <taxon>Neopterygii</taxon>
        <taxon>Teleostei</taxon>
        <taxon>Neoteleostei</taxon>
        <taxon>Acanthomorphata</taxon>
        <taxon>Zeiogadaria</taxon>
        <taxon>Gadariae</taxon>
        <taxon>Gadiformes</taxon>
        <taxon>Muraenolepidoidei</taxon>
        <taxon>Muraenolepididae</taxon>
        <taxon>Muraenolepis</taxon>
    </lineage>
</organism>
<feature type="region of interest" description="Disordered" evidence="3">
    <location>
        <begin position="581"/>
        <end position="640"/>
    </location>
</feature>
<dbReference type="GO" id="GO:0035023">
    <property type="term" value="P:regulation of Rho protein signal transduction"/>
    <property type="evidence" value="ECO:0007669"/>
    <property type="project" value="InterPro"/>
</dbReference>
<dbReference type="AlphaFoldDB" id="A0A9Q0EDR6"/>
<protein>
    <recommendedName>
        <fullName evidence="4">Rho-GAP domain-containing protein</fullName>
    </recommendedName>
</protein>
<dbReference type="GO" id="GO:0005096">
    <property type="term" value="F:GTPase activator activity"/>
    <property type="evidence" value="ECO:0007669"/>
    <property type="project" value="UniProtKB-KW"/>
</dbReference>
<gene>
    <name evidence="5" type="ORF">NHX12_025737</name>
</gene>
<dbReference type="GO" id="GO:0007165">
    <property type="term" value="P:signal transduction"/>
    <property type="evidence" value="ECO:0007669"/>
    <property type="project" value="InterPro"/>
</dbReference>
<dbReference type="PROSITE" id="PS50238">
    <property type="entry name" value="RHOGAP"/>
    <property type="match status" value="1"/>
</dbReference>
<feature type="region of interest" description="Disordered" evidence="3">
    <location>
        <begin position="662"/>
        <end position="685"/>
    </location>
</feature>
<dbReference type="PANTHER" id="PTHR23179">
    <property type="entry name" value="T-CELL ACTIVATION RHO GTPASE ACTIVATING PROTEIN-RELATED"/>
    <property type="match status" value="1"/>
</dbReference>
<dbReference type="Gene3D" id="1.10.555.10">
    <property type="entry name" value="Rho GTPase activation protein"/>
    <property type="match status" value="1"/>
</dbReference>
<dbReference type="Gene3D" id="2.30.29.30">
    <property type="entry name" value="Pleckstrin-homology domain (PH domain)/Phosphotyrosine-binding domain (PTB)"/>
    <property type="match status" value="1"/>
</dbReference>
<feature type="compositionally biased region" description="Polar residues" evidence="3">
    <location>
        <begin position="735"/>
        <end position="747"/>
    </location>
</feature>
<comment type="caution">
    <text evidence="5">The sequence shown here is derived from an EMBL/GenBank/DDBJ whole genome shotgun (WGS) entry which is preliminary data.</text>
</comment>
<dbReference type="CDD" id="cd04402">
    <property type="entry name" value="RhoGAP_ARHGAP20"/>
    <property type="match status" value="1"/>
</dbReference>
<dbReference type="Pfam" id="PF22286">
    <property type="entry name" value="RHG20_PH"/>
    <property type="match status" value="1"/>
</dbReference>
<feature type="region of interest" description="Disordered" evidence="3">
    <location>
        <begin position="733"/>
        <end position="763"/>
    </location>
</feature>
<keyword evidence="1" id="KW-0343">GTPase activation</keyword>
<dbReference type="InterPro" id="IPR008936">
    <property type="entry name" value="Rho_GTPase_activation_prot"/>
</dbReference>
<reference evidence="5" key="1">
    <citation type="submission" date="2022-07" db="EMBL/GenBank/DDBJ databases">
        <title>Chromosome-level genome of Muraenolepis orangiensis.</title>
        <authorList>
            <person name="Kim J."/>
        </authorList>
    </citation>
    <scope>NUCLEOTIDE SEQUENCE</scope>
    <source>
        <strain evidence="5">KU_S4_2022</strain>
        <tissue evidence="5">Muscle</tissue>
    </source>
</reference>
<dbReference type="Pfam" id="PF00620">
    <property type="entry name" value="RhoGAP"/>
    <property type="match status" value="1"/>
</dbReference>
<evidence type="ECO:0000256" key="2">
    <source>
        <dbReference type="ARBA" id="ARBA00022553"/>
    </source>
</evidence>
<dbReference type="SUPFAM" id="SSF48350">
    <property type="entry name" value="GTPase activation domain, GAP"/>
    <property type="match status" value="1"/>
</dbReference>
<evidence type="ECO:0000259" key="4">
    <source>
        <dbReference type="PROSITE" id="PS50238"/>
    </source>
</evidence>
<feature type="region of interest" description="Disordered" evidence="3">
    <location>
        <begin position="440"/>
        <end position="465"/>
    </location>
</feature>
<feature type="compositionally biased region" description="Basic and acidic residues" evidence="3">
    <location>
        <begin position="532"/>
        <end position="544"/>
    </location>
</feature>
<accession>A0A9Q0EDR6</accession>
<dbReference type="Proteomes" id="UP001148018">
    <property type="component" value="Unassembled WGS sequence"/>
</dbReference>
<evidence type="ECO:0000256" key="1">
    <source>
        <dbReference type="ARBA" id="ARBA00022468"/>
    </source>
</evidence>
<dbReference type="PANTHER" id="PTHR23179:SF26">
    <property type="entry name" value="T-CELL ACTIVATION RHO GTPASE-ACTIVATING PROTEIN"/>
    <property type="match status" value="1"/>
</dbReference>
<proteinExistence type="predicted"/>